<sequence>MTSTLTVTTHTGPTSLIPSDASPGLLFLKAWLIAIDTLDPTTHPIEPLLAKRATLIMGNEPPSHAKHISPMLEVRAKHLEAFGHELLIAWDIELSGKGESIEGEETETGTDEKKEQMKKRGRRTVMFEAVPSTVFKNDPDKFEIKVKEFNIIELEESSHGDGRLLATEIRTYMDSRPVQDRAARLHSQSSYGESRSQY</sequence>
<feature type="compositionally biased region" description="Polar residues" evidence="1">
    <location>
        <begin position="186"/>
        <end position="198"/>
    </location>
</feature>
<dbReference type="AlphaFoldDB" id="A0A3A2ZRF8"/>
<accession>A0A3A2ZRF8</accession>
<dbReference type="OrthoDB" id="5371016at2759"/>
<comment type="caution">
    <text evidence="2">The sequence shown here is derived from an EMBL/GenBank/DDBJ whole genome shotgun (WGS) entry which is preliminary data.</text>
</comment>
<dbReference type="EMBL" id="MVGC01000039">
    <property type="protein sequence ID" value="RJE25749.1"/>
    <property type="molecule type" value="Genomic_DNA"/>
</dbReference>
<proteinExistence type="predicted"/>
<evidence type="ECO:0000313" key="2">
    <source>
        <dbReference type="EMBL" id="RJE25749.1"/>
    </source>
</evidence>
<gene>
    <name evidence="2" type="ORF">PHISCL_01937</name>
</gene>
<evidence type="ECO:0000313" key="3">
    <source>
        <dbReference type="Proteomes" id="UP000266188"/>
    </source>
</evidence>
<evidence type="ECO:0000256" key="1">
    <source>
        <dbReference type="SAM" id="MobiDB-lite"/>
    </source>
</evidence>
<keyword evidence="3" id="KW-1185">Reference proteome</keyword>
<dbReference type="Proteomes" id="UP000266188">
    <property type="component" value="Unassembled WGS sequence"/>
</dbReference>
<reference evidence="3" key="1">
    <citation type="submission" date="2017-02" db="EMBL/GenBank/DDBJ databases">
        <authorList>
            <person name="Tafer H."/>
            <person name="Lopandic K."/>
        </authorList>
    </citation>
    <scope>NUCLEOTIDE SEQUENCE [LARGE SCALE GENOMIC DNA]</scope>
    <source>
        <strain evidence="3">CBS 366.77</strain>
    </source>
</reference>
<organism evidence="2 3">
    <name type="scientific">Aspergillus sclerotialis</name>
    <dbReference type="NCBI Taxonomy" id="2070753"/>
    <lineage>
        <taxon>Eukaryota</taxon>
        <taxon>Fungi</taxon>
        <taxon>Dikarya</taxon>
        <taxon>Ascomycota</taxon>
        <taxon>Pezizomycotina</taxon>
        <taxon>Eurotiomycetes</taxon>
        <taxon>Eurotiomycetidae</taxon>
        <taxon>Eurotiales</taxon>
        <taxon>Aspergillaceae</taxon>
        <taxon>Aspergillus</taxon>
        <taxon>Aspergillus subgen. Polypaecilum</taxon>
    </lineage>
</organism>
<feature type="region of interest" description="Disordered" evidence="1">
    <location>
        <begin position="99"/>
        <end position="120"/>
    </location>
</feature>
<feature type="region of interest" description="Disordered" evidence="1">
    <location>
        <begin position="176"/>
        <end position="198"/>
    </location>
</feature>
<protein>
    <submittedName>
        <fullName evidence="2">Uncharacterized protein</fullName>
    </submittedName>
</protein>
<name>A0A3A2ZRF8_9EURO</name>